<dbReference type="PANTHER" id="PTHR30143:SF0">
    <property type="entry name" value="2-KETO-4-PENTENOATE HYDRATASE"/>
    <property type="match status" value="1"/>
</dbReference>
<reference evidence="4" key="1">
    <citation type="submission" date="2017-02" db="EMBL/GenBank/DDBJ databases">
        <authorList>
            <person name="Varghese N."/>
            <person name="Submissions S."/>
        </authorList>
    </citation>
    <scope>NUCLEOTIDE SEQUENCE [LARGE SCALE GENOMIC DNA]</scope>
    <source>
        <strain evidence="4">ATCC 27094</strain>
    </source>
</reference>
<evidence type="ECO:0000259" key="2">
    <source>
        <dbReference type="Pfam" id="PF01557"/>
    </source>
</evidence>
<dbReference type="GO" id="GO:0005737">
    <property type="term" value="C:cytoplasm"/>
    <property type="evidence" value="ECO:0007669"/>
    <property type="project" value="TreeGrafter"/>
</dbReference>
<dbReference type="RefSeq" id="WP_085933804.1">
    <property type="nucleotide sequence ID" value="NZ_FUWJ01000002.1"/>
</dbReference>
<accession>A0A1T4N2N7</accession>
<dbReference type="Gene3D" id="3.90.850.10">
    <property type="entry name" value="Fumarylacetoacetase-like, C-terminal domain"/>
    <property type="match status" value="1"/>
</dbReference>
<evidence type="ECO:0000256" key="1">
    <source>
        <dbReference type="ARBA" id="ARBA00023239"/>
    </source>
</evidence>
<dbReference type="GO" id="GO:0008684">
    <property type="term" value="F:2-oxopent-4-enoate hydratase activity"/>
    <property type="evidence" value="ECO:0007669"/>
    <property type="project" value="TreeGrafter"/>
</dbReference>
<protein>
    <submittedName>
        <fullName evidence="3">2-keto-4-pentenoate hydratase</fullName>
    </submittedName>
</protein>
<dbReference type="Pfam" id="PF01557">
    <property type="entry name" value="FAA_hydrolase"/>
    <property type="match status" value="1"/>
</dbReference>
<name>A0A1T4N2N7_9HYPH</name>
<dbReference type="SUPFAM" id="SSF56529">
    <property type="entry name" value="FAH"/>
    <property type="match status" value="1"/>
</dbReference>
<dbReference type="STRING" id="225324.SAMN02745126_02082"/>
<proteinExistence type="predicted"/>
<dbReference type="InterPro" id="IPR050772">
    <property type="entry name" value="Hydratase-Decarb/MhpD_sf"/>
</dbReference>
<sequence>MNQQIQHGELAARIRAAYAGTPIAPIRPQLAELDVDAAYAIQHENTAHWQAEGRRLVGSKIGLTSRAVQKQLGVDRPDFGVLFADMMVAEDEPVAAGRVLQPKIEAEVAFLLDRDVDVEAPTVIDVLRAVAYAMPALEIVGSRITNWDIGIVDTVADNASSGLFVLGGPIRRLDGLDLRALRMQMTRREEVVSKGTGAACLGNPLNAMAWLASELASRKRPLRAGDVVLSGALGPMVPVNSGDAFEANIAGLGTVSARFA</sequence>
<dbReference type="Proteomes" id="UP000190092">
    <property type="component" value="Unassembled WGS sequence"/>
</dbReference>
<dbReference type="AlphaFoldDB" id="A0A1T4N2N7"/>
<evidence type="ECO:0000313" key="4">
    <source>
        <dbReference type="Proteomes" id="UP000190092"/>
    </source>
</evidence>
<gene>
    <name evidence="3" type="ORF">SAMN02745126_02082</name>
</gene>
<feature type="domain" description="Fumarylacetoacetase-like C-terminal" evidence="2">
    <location>
        <begin position="66"/>
        <end position="259"/>
    </location>
</feature>
<dbReference type="InterPro" id="IPR036663">
    <property type="entry name" value="Fumarylacetoacetase_C_sf"/>
</dbReference>
<dbReference type="PANTHER" id="PTHR30143">
    <property type="entry name" value="ACID HYDRATASE"/>
    <property type="match status" value="1"/>
</dbReference>
<keyword evidence="1" id="KW-0456">Lyase</keyword>
<keyword evidence="4" id="KW-1185">Reference proteome</keyword>
<organism evidence="3 4">
    <name type="scientific">Enhydrobacter aerosaccus</name>
    <dbReference type="NCBI Taxonomy" id="225324"/>
    <lineage>
        <taxon>Bacteria</taxon>
        <taxon>Pseudomonadati</taxon>
        <taxon>Pseudomonadota</taxon>
        <taxon>Alphaproteobacteria</taxon>
        <taxon>Hyphomicrobiales</taxon>
        <taxon>Enhydrobacter</taxon>
    </lineage>
</organism>
<dbReference type="OrthoDB" id="9792137at2"/>
<evidence type="ECO:0000313" key="3">
    <source>
        <dbReference type="EMBL" id="SJZ73599.1"/>
    </source>
</evidence>
<dbReference type="InterPro" id="IPR011234">
    <property type="entry name" value="Fumarylacetoacetase-like_C"/>
</dbReference>
<dbReference type="EMBL" id="FUWJ01000002">
    <property type="protein sequence ID" value="SJZ73599.1"/>
    <property type="molecule type" value="Genomic_DNA"/>
</dbReference>